<dbReference type="Proteomes" id="UP000229641">
    <property type="component" value="Unassembled WGS sequence"/>
</dbReference>
<evidence type="ECO:0000313" key="4">
    <source>
        <dbReference type="Proteomes" id="UP000229641"/>
    </source>
</evidence>
<name>A0A2H0LYK5_9BACT</name>
<comment type="caution">
    <text evidence="3">The sequence shown here is derived from an EMBL/GenBank/DDBJ whole genome shotgun (WGS) entry which is preliminary data.</text>
</comment>
<dbReference type="Pfam" id="PF11984">
    <property type="entry name" value="DUF3485"/>
    <property type="match status" value="1"/>
</dbReference>
<evidence type="ECO:0000256" key="1">
    <source>
        <dbReference type="SAM" id="Phobius"/>
    </source>
</evidence>
<keyword evidence="1" id="KW-0812">Transmembrane</keyword>
<keyword evidence="1" id="KW-0472">Membrane</keyword>
<dbReference type="EMBL" id="PCWA01000037">
    <property type="protein sequence ID" value="PIQ89467.1"/>
    <property type="molecule type" value="Genomic_DNA"/>
</dbReference>
<dbReference type="AlphaFoldDB" id="A0A2H0LYK5"/>
<accession>A0A2H0LYK5</accession>
<proteinExistence type="predicted"/>
<keyword evidence="1" id="KW-1133">Transmembrane helix</keyword>
<protein>
    <submittedName>
        <fullName evidence="3">EpsI family protein</fullName>
    </submittedName>
</protein>
<dbReference type="NCBIfam" id="TIGR02914">
    <property type="entry name" value="EpsI_fam"/>
    <property type="match status" value="1"/>
</dbReference>
<organism evidence="3 4">
    <name type="scientific">Candidatus Ghiorseimicrobium undicola</name>
    <dbReference type="NCBI Taxonomy" id="1974746"/>
    <lineage>
        <taxon>Bacteria</taxon>
        <taxon>Pseudomonadati</taxon>
        <taxon>Candidatus Omnitrophota</taxon>
        <taxon>Candidatus Ghiorseimicrobium</taxon>
    </lineage>
</organism>
<gene>
    <name evidence="3" type="primary">epsI</name>
    <name evidence="3" type="ORF">COV72_02880</name>
</gene>
<sequence>MKRYILIIVLFAIAAGLSIYLYYQQIKPEDAFDVSSFPMQIADWQGEDIPLEEMVYEILETRNILMREYKRKGEPGIVVYIVYSDKNRKSSHPPEICLAGGGIDITTKKSQEIAIADNKKISKLKVNYLIAEKGNARELMLYWFKGGNTFTANYLKQQFKIMLRQLQGKPSGGAMIRISTPITNGEEEALIRLTSFANKITPLIIKKIP</sequence>
<reference evidence="3 4" key="1">
    <citation type="submission" date="2017-09" db="EMBL/GenBank/DDBJ databases">
        <title>Depth-based differentiation of microbial function through sediment-hosted aquifers and enrichment of novel symbionts in the deep terrestrial subsurface.</title>
        <authorList>
            <person name="Probst A.J."/>
            <person name="Ladd B."/>
            <person name="Jarett J.K."/>
            <person name="Geller-Mcgrath D.E."/>
            <person name="Sieber C.M."/>
            <person name="Emerson J.B."/>
            <person name="Anantharaman K."/>
            <person name="Thomas B.C."/>
            <person name="Malmstrom R."/>
            <person name="Stieglmeier M."/>
            <person name="Klingl A."/>
            <person name="Woyke T."/>
            <person name="Ryan C.M."/>
            <person name="Banfield J.F."/>
        </authorList>
    </citation>
    <scope>NUCLEOTIDE SEQUENCE [LARGE SCALE GENOMIC DNA]</scope>
    <source>
        <strain evidence="3">CG11_big_fil_rev_8_21_14_0_20_42_13</strain>
    </source>
</reference>
<feature type="transmembrane region" description="Helical" evidence="1">
    <location>
        <begin position="5"/>
        <end position="23"/>
    </location>
</feature>
<evidence type="ECO:0000313" key="3">
    <source>
        <dbReference type="EMBL" id="PIQ89467.1"/>
    </source>
</evidence>
<evidence type="ECO:0000259" key="2">
    <source>
        <dbReference type="Pfam" id="PF11984"/>
    </source>
</evidence>
<feature type="domain" description="Methanolan biosynthesis EpsI" evidence="2">
    <location>
        <begin position="7"/>
        <end position="204"/>
    </location>
</feature>
<dbReference type="InterPro" id="IPR014263">
    <property type="entry name" value="Methanolan_biosynth_EpsI"/>
</dbReference>